<dbReference type="Gene3D" id="3.30.565.10">
    <property type="entry name" value="Histidine kinase-like ATPase, C-terminal domain"/>
    <property type="match status" value="1"/>
</dbReference>
<dbReference type="InterPro" id="IPR036890">
    <property type="entry name" value="HATPase_C_sf"/>
</dbReference>
<evidence type="ECO:0000313" key="2">
    <source>
        <dbReference type="Proteomes" id="UP000176050"/>
    </source>
</evidence>
<dbReference type="SUPFAM" id="SSF55874">
    <property type="entry name" value="ATPase domain of HSP90 chaperone/DNA topoisomerase II/histidine kinase"/>
    <property type="match status" value="1"/>
</dbReference>
<dbReference type="Proteomes" id="UP000176050">
    <property type="component" value="Chromosome"/>
</dbReference>
<sequence length="854" mass="99230">MVGIYMIKSIEEGRKEDGNRSIADKIKKRLHNLDKTVENNQGRWAWELLQNAKDSIADYPDRKISIQIELDANQVIFRHNGVHFTEKDIRGLINQISSKEVEEGEQTKRTGRFGTGFLTTHLLSKVIDISGIVETNDFELFRFQFPLDREGNSISQLVPKIENAWQEFHNSTTQIHDNYELNSYNTSFKYHLNSDEQKKIARAGTEEFMQLIPFVLTFIPNIDKVEIIDNVENETLSFTNPESSNYESIFTIEKDCNGTISQIFILYASNEKVTIAAEVEKQDDNFIIKSHKNVPKLFCDFPLVGTESFHFPIIVNSFYFNPQIERDGIWLKGSEDPEVKENQSLLEEALELYKTLLDKVSSQNFNHLFNMANSKMPETNEKYFDEYWYSENIQDPLRIFLLQKPIIELENNSTEKKLPKDVWFPSRSYSKEIQKKLWKYTYDLYDEAVCKECHIQDWVEVYWSDWHKIDYEELAKDIEKQESIQKLSETLDRDETETFVWYNEVCKFLLEVETNIIYFQNRKMLPNRKGVFKLKKNVFIDKIKEDKLISILALLGSDWENLLLHSKVGFGSYQFKEKKDIAIEISDYLKNPSLTDENVISAISLLSGWFETNHKEAKEIMPELYRKKAQLFMNTILDKESLYKVMRSKTDIEQLAKVAKALEDDPNLLQTFNQAEKLSMLLRDYNVSSLEELKTVLENSNTRHQKAEITQEDLAGLGVTSMDELEEALKDKDLAALFNHTSRPNANMFLYAQQLIERSKQNIFEHLKSHPGYDCTDIDELATTVLGGIKKNGVDVHIVVRPSDNGQVIVFYSSEKDTLDYANAELWIDNGRNTPKHLTLGTILKTTGINKIPV</sequence>
<organism evidence="1 2">
    <name type="scientific">Urechidicola croceus</name>
    <dbReference type="NCBI Taxonomy" id="1850246"/>
    <lineage>
        <taxon>Bacteria</taxon>
        <taxon>Pseudomonadati</taxon>
        <taxon>Bacteroidota</taxon>
        <taxon>Flavobacteriia</taxon>
        <taxon>Flavobacteriales</taxon>
        <taxon>Flavobacteriaceae</taxon>
        <taxon>Urechidicola</taxon>
    </lineage>
</organism>
<dbReference type="AlphaFoldDB" id="A0A1D8P9K6"/>
<evidence type="ECO:0000313" key="1">
    <source>
        <dbReference type="EMBL" id="AOW21225.1"/>
    </source>
</evidence>
<name>A0A1D8P9K6_9FLAO</name>
<protein>
    <submittedName>
        <fullName evidence="1">ATP-binding protein</fullName>
    </submittedName>
</protein>
<dbReference type="NCBIfam" id="NF047352">
    <property type="entry name" value="P_loop_sacsin"/>
    <property type="match status" value="1"/>
</dbReference>
<dbReference type="EMBL" id="CP017478">
    <property type="protein sequence ID" value="AOW21225.1"/>
    <property type="molecule type" value="Genomic_DNA"/>
</dbReference>
<dbReference type="KEGG" id="lul:LPB138_11270"/>
<gene>
    <name evidence="1" type="ORF">LPB138_11270</name>
</gene>
<dbReference type="OrthoDB" id="7069425at2"/>
<proteinExistence type="predicted"/>
<reference evidence="1 2" key="1">
    <citation type="submission" date="2016-10" db="EMBL/GenBank/DDBJ databases">
        <title>Lutibacter sp. LPB0138, isolated from marine gastropod.</title>
        <authorList>
            <person name="Kim E."/>
            <person name="Yi H."/>
        </authorList>
    </citation>
    <scope>NUCLEOTIDE SEQUENCE [LARGE SCALE GENOMIC DNA]</scope>
    <source>
        <strain evidence="1 2">LPB0138</strain>
    </source>
</reference>
<keyword evidence="1" id="KW-0547">Nucleotide-binding</keyword>
<accession>A0A1D8P9K6</accession>
<keyword evidence="1" id="KW-0067">ATP-binding</keyword>
<keyword evidence="2" id="KW-1185">Reference proteome</keyword>
<dbReference type="STRING" id="1850246.LPB138_11270"/>
<dbReference type="GO" id="GO:0005524">
    <property type="term" value="F:ATP binding"/>
    <property type="evidence" value="ECO:0007669"/>
    <property type="project" value="UniProtKB-KW"/>
</dbReference>